<dbReference type="EMBL" id="AP022588">
    <property type="protein sequence ID" value="BBY29034.1"/>
    <property type="molecule type" value="Genomic_DNA"/>
</dbReference>
<dbReference type="InterPro" id="IPR001128">
    <property type="entry name" value="Cyt_P450"/>
</dbReference>
<dbReference type="PROSITE" id="PS00086">
    <property type="entry name" value="CYTOCHROME_P450"/>
    <property type="match status" value="1"/>
</dbReference>
<dbReference type="RefSeq" id="WP_163797850.1">
    <property type="nucleotide sequence ID" value="NZ_AP022588.1"/>
</dbReference>
<dbReference type="InterPro" id="IPR002397">
    <property type="entry name" value="Cyt_P450_B"/>
</dbReference>
<dbReference type="InterPro" id="IPR017972">
    <property type="entry name" value="Cyt_P450_CS"/>
</dbReference>
<dbReference type="GO" id="GO:0036199">
    <property type="term" value="F:cholest-4-en-3-one 26-monooxygenase activity"/>
    <property type="evidence" value="ECO:0007669"/>
    <property type="project" value="TreeGrafter"/>
</dbReference>
<gene>
    <name evidence="9" type="ORF">MSEDJ_31300</name>
</gene>
<protein>
    <submittedName>
        <fullName evidence="9">Cytochrome P450</fullName>
    </submittedName>
</protein>
<evidence type="ECO:0000256" key="2">
    <source>
        <dbReference type="ARBA" id="ARBA00010617"/>
    </source>
</evidence>
<keyword evidence="7 8" id="KW-0503">Monooxygenase</keyword>
<organism evidence="9 10">
    <name type="scientific">Mycolicibacterium sediminis</name>
    <dbReference type="NCBI Taxonomy" id="1286180"/>
    <lineage>
        <taxon>Bacteria</taxon>
        <taxon>Bacillati</taxon>
        <taxon>Actinomycetota</taxon>
        <taxon>Actinomycetes</taxon>
        <taxon>Mycobacteriales</taxon>
        <taxon>Mycobacteriaceae</taxon>
        <taxon>Mycolicibacterium</taxon>
    </lineage>
</organism>
<comment type="cofactor">
    <cofactor evidence="1">
        <name>heme</name>
        <dbReference type="ChEBI" id="CHEBI:30413"/>
    </cofactor>
</comment>
<dbReference type="PRINTS" id="PR00359">
    <property type="entry name" value="BP450"/>
</dbReference>
<sequence>MTDLALVDYFSDAAVAQDPYDYFENLRSRGPVFREPHHGVVAVTGYAEVMAAFKDVESFSAVNAIGGPFPPLPFEPEGDDISAQIEAHRHLFPIFEHMVVMDPPRHERARSLLSKLLTPRRLKENEEFTRQLADDQLDEFIHNGTCEFLSEYARPFATLAITDLLGVPADDRAEFRRALGADKPAGNQVGALDGAPVGLNPLEYLEDKFSGYIAERRREPRNDVLGGMASATYPDGSTPEPIEVVRPATFLFAAGQETVTKLLSAAVQTLGDRPEFQRTLRENRDLIPAFIEESLRTQSPTKVDFRLARRTTTLGGVLVPAGTVLMLCLGAANRDPAKFEDPHEFRVDRRNVREHIAFGRGIHTCAGAPLARVEGLITVHRLLDRMRDITISERSHGPIDARRYAYEPTFLLRGLTELFIDFEAS</sequence>
<evidence type="ECO:0000313" key="10">
    <source>
        <dbReference type="Proteomes" id="UP000467193"/>
    </source>
</evidence>
<dbReference type="Pfam" id="PF00067">
    <property type="entry name" value="p450"/>
    <property type="match status" value="1"/>
</dbReference>
<keyword evidence="3 8" id="KW-0349">Heme</keyword>
<accession>A0A7I7QRU2</accession>
<evidence type="ECO:0000256" key="7">
    <source>
        <dbReference type="ARBA" id="ARBA00023033"/>
    </source>
</evidence>
<evidence type="ECO:0000256" key="6">
    <source>
        <dbReference type="ARBA" id="ARBA00023004"/>
    </source>
</evidence>
<dbReference type="GO" id="GO:0020037">
    <property type="term" value="F:heme binding"/>
    <property type="evidence" value="ECO:0007669"/>
    <property type="project" value="InterPro"/>
</dbReference>
<name>A0A7I7QRU2_9MYCO</name>
<dbReference type="Gene3D" id="1.10.630.10">
    <property type="entry name" value="Cytochrome P450"/>
    <property type="match status" value="1"/>
</dbReference>
<keyword evidence="10" id="KW-1185">Reference proteome</keyword>
<evidence type="ECO:0000256" key="5">
    <source>
        <dbReference type="ARBA" id="ARBA00023002"/>
    </source>
</evidence>
<comment type="similarity">
    <text evidence="2 8">Belongs to the cytochrome P450 family.</text>
</comment>
<dbReference type="GO" id="GO:0005506">
    <property type="term" value="F:iron ion binding"/>
    <property type="evidence" value="ECO:0007669"/>
    <property type="project" value="InterPro"/>
</dbReference>
<evidence type="ECO:0000256" key="3">
    <source>
        <dbReference type="ARBA" id="ARBA00022617"/>
    </source>
</evidence>
<dbReference type="SUPFAM" id="SSF48264">
    <property type="entry name" value="Cytochrome P450"/>
    <property type="match status" value="1"/>
</dbReference>
<dbReference type="PANTHER" id="PTHR46696">
    <property type="entry name" value="P450, PUTATIVE (EUROFUNG)-RELATED"/>
    <property type="match status" value="1"/>
</dbReference>
<dbReference type="InterPro" id="IPR036396">
    <property type="entry name" value="Cyt_P450_sf"/>
</dbReference>
<keyword evidence="4 8" id="KW-0479">Metal-binding</keyword>
<proteinExistence type="inferred from homology"/>
<keyword evidence="5 8" id="KW-0560">Oxidoreductase</keyword>
<dbReference type="GO" id="GO:0008395">
    <property type="term" value="F:steroid hydroxylase activity"/>
    <property type="evidence" value="ECO:0007669"/>
    <property type="project" value="TreeGrafter"/>
</dbReference>
<dbReference type="PANTHER" id="PTHR46696:SF4">
    <property type="entry name" value="BIOTIN BIOSYNTHESIS CYTOCHROME P450"/>
    <property type="match status" value="1"/>
</dbReference>
<dbReference type="Proteomes" id="UP000467193">
    <property type="component" value="Chromosome"/>
</dbReference>
<evidence type="ECO:0000256" key="8">
    <source>
        <dbReference type="RuleBase" id="RU000461"/>
    </source>
</evidence>
<keyword evidence="6 8" id="KW-0408">Iron</keyword>
<reference evidence="9 10" key="1">
    <citation type="journal article" date="2019" name="Emerg. Microbes Infect.">
        <title>Comprehensive subspecies identification of 175 nontuberculous mycobacteria species based on 7547 genomic profiles.</title>
        <authorList>
            <person name="Matsumoto Y."/>
            <person name="Kinjo T."/>
            <person name="Motooka D."/>
            <person name="Nabeya D."/>
            <person name="Jung N."/>
            <person name="Uechi K."/>
            <person name="Horii T."/>
            <person name="Iida T."/>
            <person name="Fujita J."/>
            <person name="Nakamura S."/>
        </authorList>
    </citation>
    <scope>NUCLEOTIDE SEQUENCE [LARGE SCALE GENOMIC DNA]</scope>
    <source>
        <strain evidence="9 10">JCM 17899</strain>
    </source>
</reference>
<evidence type="ECO:0000256" key="1">
    <source>
        <dbReference type="ARBA" id="ARBA00001971"/>
    </source>
</evidence>
<dbReference type="KEGG" id="msei:MSEDJ_31300"/>
<dbReference type="GO" id="GO:0006707">
    <property type="term" value="P:cholesterol catabolic process"/>
    <property type="evidence" value="ECO:0007669"/>
    <property type="project" value="TreeGrafter"/>
</dbReference>
<evidence type="ECO:0000256" key="4">
    <source>
        <dbReference type="ARBA" id="ARBA00022723"/>
    </source>
</evidence>
<evidence type="ECO:0000313" key="9">
    <source>
        <dbReference type="EMBL" id="BBY29034.1"/>
    </source>
</evidence>
<dbReference type="AlphaFoldDB" id="A0A7I7QRU2"/>